<dbReference type="CDD" id="cd09867">
    <property type="entry name" value="PIN_FEN1"/>
    <property type="match status" value="1"/>
</dbReference>
<protein>
    <recommendedName>
        <fullName evidence="11">Flap endonuclease 1</fullName>
        <shortName evidence="11">FEN-1</shortName>
        <ecNumber evidence="11">3.1.-.-</ecNumber>
    </recommendedName>
    <alternativeName>
        <fullName evidence="11">Flap structure-specific endonuclease 1</fullName>
    </alternativeName>
</protein>
<dbReference type="InterPro" id="IPR029060">
    <property type="entry name" value="PIN-like_dom_sf"/>
</dbReference>
<feature type="binding site" evidence="11">
    <location>
        <position position="175"/>
    </location>
    <ligand>
        <name>Mg(2+)</name>
        <dbReference type="ChEBI" id="CHEBI:18420"/>
        <label>2</label>
    </ligand>
</feature>
<proteinExistence type="inferred from homology"/>
<dbReference type="GO" id="GO:0008409">
    <property type="term" value="F:5'-3' exonuclease activity"/>
    <property type="evidence" value="ECO:0007669"/>
    <property type="project" value="UniProtKB-UniRule"/>
</dbReference>
<dbReference type="GeneID" id="36831830"/>
<feature type="domain" description="5'-3' exonuclease" evidence="13">
    <location>
        <begin position="24"/>
        <end position="310"/>
    </location>
</feature>
<dbReference type="AlphaFoldDB" id="A0A2U9IEB3"/>
<evidence type="ECO:0000256" key="3">
    <source>
        <dbReference type="ARBA" id="ARBA00022723"/>
    </source>
</evidence>
<dbReference type="SUPFAM" id="SSF47807">
    <property type="entry name" value="5' to 3' exonuclease, C-terminal subdomain"/>
    <property type="match status" value="1"/>
</dbReference>
<dbReference type="Gene3D" id="1.10.150.20">
    <property type="entry name" value="5' to 3' exonuclease, C-terminal subdomain"/>
    <property type="match status" value="1"/>
</dbReference>
<dbReference type="Gene3D" id="3.40.50.1010">
    <property type="entry name" value="5'-nuclease"/>
    <property type="match status" value="1"/>
</dbReference>
<feature type="region of interest" description="Interaction with PCNA" evidence="11">
    <location>
        <begin position="343"/>
        <end position="351"/>
    </location>
</feature>
<evidence type="ECO:0000259" key="14">
    <source>
        <dbReference type="SMART" id="SM00484"/>
    </source>
</evidence>
<dbReference type="PANTHER" id="PTHR11081">
    <property type="entry name" value="FLAP ENDONUCLEASE FAMILY MEMBER"/>
    <property type="match status" value="1"/>
</dbReference>
<dbReference type="GO" id="GO:0000287">
    <property type="term" value="F:magnesium ion binding"/>
    <property type="evidence" value="ECO:0007669"/>
    <property type="project" value="UniProtKB-UniRule"/>
</dbReference>
<keyword evidence="6 11" id="KW-0378">Hydrolase</keyword>
<feature type="binding site" evidence="11">
    <location>
        <position position="156"/>
    </location>
    <ligand>
        <name>Mg(2+)</name>
        <dbReference type="ChEBI" id="CHEBI:18420"/>
        <label>1</label>
    </ligand>
</feature>
<dbReference type="InterPro" id="IPR036279">
    <property type="entry name" value="5-3_exonuclease_C_sf"/>
</dbReference>
<dbReference type="EC" id="3.1.-.-" evidence="11"/>
<comment type="cofactor">
    <cofactor evidence="11">
        <name>Mg(2+)</name>
        <dbReference type="ChEBI" id="CHEBI:18420"/>
    </cofactor>
    <text evidence="11">Binds 2 magnesium ions per subunit. They probably participate in the reaction catalyzed by the enzyme. May bind an additional third magnesium ion after substrate binding.</text>
</comment>
<dbReference type="CDD" id="cd09903">
    <property type="entry name" value="H3TH_FEN1-Arc"/>
    <property type="match status" value="1"/>
</dbReference>
<keyword evidence="8 11" id="KW-0460">Magnesium</keyword>
<reference evidence="16 17" key="1">
    <citation type="submission" date="2018-05" db="EMBL/GenBank/DDBJ databases">
        <title>Complete Genome Sequences of Extremely Thermoacidophilic, Metal-Mobilizing Type-Strain Members of the Archaeal Family Sulfolobaceae: Acidianus brierleyi DSM-1651T, Acidianus sulfidivorans DSM-18786T, Metallosphaera hakonensis DSM-7519T, and Metallosphaera prunae DSM-10039T.</title>
        <authorList>
            <person name="Counts J.A."/>
            <person name="Kelly R.M."/>
        </authorList>
    </citation>
    <scope>NUCLEOTIDE SEQUENCE [LARGE SCALE GENOMIC DNA]</scope>
    <source>
        <strain evidence="16 17">DSM 1651</strain>
    </source>
</reference>
<dbReference type="SMART" id="SM00475">
    <property type="entry name" value="53EXOc"/>
    <property type="match status" value="1"/>
</dbReference>
<evidence type="ECO:0000313" key="17">
    <source>
        <dbReference type="Proteomes" id="UP000248044"/>
    </source>
</evidence>
<keyword evidence="4 11" id="KW-0255">Endonuclease</keyword>
<evidence type="ECO:0000256" key="8">
    <source>
        <dbReference type="ARBA" id="ARBA00022842"/>
    </source>
</evidence>
<dbReference type="InterPro" id="IPR019974">
    <property type="entry name" value="XPG_CS"/>
</dbReference>
<accession>A0A2U9IEB3</accession>
<evidence type="ECO:0000256" key="9">
    <source>
        <dbReference type="ARBA" id="ARBA00023204"/>
    </source>
</evidence>
<feature type="binding site" evidence="11">
    <location>
        <position position="82"/>
    </location>
    <ligand>
        <name>Mg(2+)</name>
        <dbReference type="ChEBI" id="CHEBI:18420"/>
        <label>1</label>
    </ligand>
</feature>
<dbReference type="InterPro" id="IPR006086">
    <property type="entry name" value="XPG-I_dom"/>
</dbReference>
<feature type="binding site" evidence="11">
    <location>
        <position position="29"/>
    </location>
    <ligand>
        <name>Mg(2+)</name>
        <dbReference type="ChEBI" id="CHEBI:18420"/>
        <label>1</label>
    </ligand>
</feature>
<dbReference type="InterPro" id="IPR008918">
    <property type="entry name" value="HhH2"/>
</dbReference>
<dbReference type="PRINTS" id="PR00853">
    <property type="entry name" value="XPGRADSUPER"/>
</dbReference>
<evidence type="ECO:0000259" key="15">
    <source>
        <dbReference type="SMART" id="SM00485"/>
    </source>
</evidence>
<comment type="function">
    <text evidence="11">Structure-specific nuclease with 5'-flap endonuclease and 5'-3' exonuclease activities involved in DNA replication and repair. During DNA replication, cleaves the 5'-overhanging flap structure that is generated by displacement synthesis when DNA polymerase encounters the 5'-end of a downstream Okazaki fragment. Binds the unpaired 3'-DNA end and kinks the DNA to facilitate 5' cleavage specificity. Cleaves one nucleotide into the double-stranded DNA from the junction in flap DNA, leaving a nick for ligation. Also involved in the base excision repair (BER) pathway. Acts as a genome stabilization factor that prevents flaps from equilibrating into structurs that lead to duplications and deletions. Also possesses 5'-3' exonuclease activity on nicked or gapped double-stranded DNA.</text>
</comment>
<dbReference type="PROSITE" id="PS00841">
    <property type="entry name" value="XPG_1"/>
    <property type="match status" value="1"/>
</dbReference>
<dbReference type="FunFam" id="1.10.150.20:FF:000087">
    <property type="entry name" value="Flap endonuclease 1"/>
    <property type="match status" value="1"/>
</dbReference>
<keyword evidence="9 11" id="KW-0234">DNA repair</keyword>
<dbReference type="HAMAP" id="MF_00614">
    <property type="entry name" value="Fen"/>
    <property type="match status" value="1"/>
</dbReference>
<dbReference type="Pfam" id="PF00867">
    <property type="entry name" value="XPG_I"/>
    <property type="match status" value="1"/>
</dbReference>
<dbReference type="OrthoDB" id="9593at2157"/>
<dbReference type="Proteomes" id="UP000248044">
    <property type="component" value="Chromosome"/>
</dbReference>
<dbReference type="NCBIfam" id="TIGR03674">
    <property type="entry name" value="fen_arch"/>
    <property type="match status" value="1"/>
</dbReference>
<dbReference type="GO" id="GO:0003677">
    <property type="term" value="F:DNA binding"/>
    <property type="evidence" value="ECO:0007669"/>
    <property type="project" value="UniProtKB-UniRule"/>
</dbReference>
<gene>
    <name evidence="11" type="primary">fen</name>
    <name evidence="16" type="ORF">DFR85_06700</name>
</gene>
<keyword evidence="3 11" id="KW-0479">Metal-binding</keyword>
<evidence type="ECO:0000256" key="12">
    <source>
        <dbReference type="SAM" id="Coils"/>
    </source>
</evidence>
<comment type="similarity">
    <text evidence="11">Belongs to the XPG/RAD2 endonuclease family. FEN1 subfamily.</text>
</comment>
<dbReference type="GO" id="GO:0006281">
    <property type="term" value="P:DNA repair"/>
    <property type="evidence" value="ECO:0007669"/>
    <property type="project" value="UniProtKB-UniRule"/>
</dbReference>
<dbReference type="InterPro" id="IPR006084">
    <property type="entry name" value="XPG/Rad2"/>
</dbReference>
<feature type="binding site" evidence="11">
    <location>
        <position position="177"/>
    </location>
    <ligand>
        <name>Mg(2+)</name>
        <dbReference type="ChEBI" id="CHEBI:18420"/>
        <label>2</label>
    </ligand>
</feature>
<evidence type="ECO:0000256" key="7">
    <source>
        <dbReference type="ARBA" id="ARBA00022839"/>
    </source>
</evidence>
<evidence type="ECO:0000259" key="13">
    <source>
        <dbReference type="SMART" id="SM00475"/>
    </source>
</evidence>
<dbReference type="GO" id="GO:0043137">
    <property type="term" value="P:DNA replication, removal of RNA primer"/>
    <property type="evidence" value="ECO:0007669"/>
    <property type="project" value="UniProtKB-UniRule"/>
</dbReference>
<name>A0A2U9IEB3_9CREN</name>
<keyword evidence="12" id="KW-0175">Coiled coil</keyword>
<feature type="domain" description="XPG N-terminal" evidence="15">
    <location>
        <begin position="1"/>
        <end position="103"/>
    </location>
</feature>
<feature type="coiled-coil region" evidence="12">
    <location>
        <begin position="90"/>
        <end position="120"/>
    </location>
</feature>
<dbReference type="SUPFAM" id="SSF88723">
    <property type="entry name" value="PIN domain-like"/>
    <property type="match status" value="1"/>
</dbReference>
<evidence type="ECO:0000313" key="16">
    <source>
        <dbReference type="EMBL" id="AWR94330.1"/>
    </source>
</evidence>
<dbReference type="InterPro" id="IPR019973">
    <property type="entry name" value="Flap_endonuc_arc"/>
</dbReference>
<dbReference type="SMART" id="SM00484">
    <property type="entry name" value="XPGI"/>
    <property type="match status" value="1"/>
</dbReference>
<keyword evidence="17" id="KW-1185">Reference proteome</keyword>
<keyword evidence="1 11" id="KW-0235">DNA replication</keyword>
<dbReference type="SMART" id="SM00279">
    <property type="entry name" value="HhH2"/>
    <property type="match status" value="1"/>
</dbReference>
<organism evidence="16 17">
    <name type="scientific">Acidianus brierleyi</name>
    <dbReference type="NCBI Taxonomy" id="41673"/>
    <lineage>
        <taxon>Archaea</taxon>
        <taxon>Thermoproteota</taxon>
        <taxon>Thermoprotei</taxon>
        <taxon>Sulfolobales</taxon>
        <taxon>Sulfolobaceae</taxon>
        <taxon>Acidianus</taxon>
    </lineage>
</organism>
<keyword evidence="7 11" id="KW-0269">Exonuclease</keyword>
<comment type="caution">
    <text evidence="11">Lacks conserved residue(s) required for the propagation of feature annotation.</text>
</comment>
<comment type="function">
    <text evidence="10">Structure-specific nuclease with 5'-flap endonuclease and 5'-3' exonuclease activities involved in DNA replication and repair. During DNA replication, cleaves the 5'-overhanging flap structure that is generated by displacement synthesis when DNA polymerase encounters the 5'-end of a downstream Okazaki fragment. Binds the unpaired 3'-DNA end and kinks the DNA to facilitate 5' cleavage specificity. Cleaves one nucleotide into the double-stranded DNA from the junction in flap DNA, leaving a nick for ligation. Also involved in the base excision repair (BER) pathway. Acts as a genome stabilization factor that prevents flaps from equilibrating into structures that lead to duplications and deletions. Also possesses 5'-3' exonuclease activity on nicked or gapped double-stranded DNA.</text>
</comment>
<evidence type="ECO:0000256" key="4">
    <source>
        <dbReference type="ARBA" id="ARBA00022759"/>
    </source>
</evidence>
<dbReference type="InterPro" id="IPR002421">
    <property type="entry name" value="5-3_exonuclease"/>
</dbReference>
<dbReference type="PANTHER" id="PTHR11081:SF9">
    <property type="entry name" value="FLAP ENDONUCLEASE 1"/>
    <property type="match status" value="1"/>
</dbReference>
<comment type="subunit">
    <text evidence="11">Interacts with PCNA. PCNA stimulates the nuclease activity without altering cleavage specificity.</text>
</comment>
<feature type="binding site" evidence="11">
    <location>
        <position position="154"/>
    </location>
    <ligand>
        <name>Mg(2+)</name>
        <dbReference type="ChEBI" id="CHEBI:18420"/>
        <label>1</label>
    </ligand>
</feature>
<evidence type="ECO:0000256" key="2">
    <source>
        <dbReference type="ARBA" id="ARBA00022722"/>
    </source>
</evidence>
<dbReference type="InterPro" id="IPR006085">
    <property type="entry name" value="XPG_DNA_repair_N"/>
</dbReference>
<evidence type="ECO:0000256" key="11">
    <source>
        <dbReference type="HAMAP-Rule" id="MF_00614"/>
    </source>
</evidence>
<dbReference type="GO" id="GO:0017108">
    <property type="term" value="F:5'-flap endonuclease activity"/>
    <property type="evidence" value="ECO:0007669"/>
    <property type="project" value="UniProtKB-UniRule"/>
</dbReference>
<sequence length="351" mass="39724">MGVDLSDLVEDVKAEINLAELRGKKVSIDAYNAIYQFLTAIRQPDGTPLIDSQGKITSHLSGIFYRTINLMENGIIPIYVFDGKPPELKSAELQRRKKIKEEAEKKLEKAKEEGKTTELKKYSQMATRLTNEMADEGKKLLKSMGIPIVEAPSEGEAESAYINAIGLSFATASQDYDSLLFGAKNLIRNLTITGKRKLPNKDIYVEIKPERIELEPLLKKLGITREQLIDIAILIGTDYDPSGIKGIGPKTAYRLIKKYGRIEKIIEANEIPKNSIDFDINQIRQLFLNPNVKKPEENLDLQNPEEQEIIEILVNQHNFNEERVKSALERLNKAIKETKGLSRQTGLDQWF</sequence>
<dbReference type="SMART" id="SM00485">
    <property type="entry name" value="XPGN"/>
    <property type="match status" value="1"/>
</dbReference>
<feature type="binding site" evidence="11">
    <location>
        <position position="238"/>
    </location>
    <ligand>
        <name>Mg(2+)</name>
        <dbReference type="ChEBI" id="CHEBI:18420"/>
        <label>2</label>
    </ligand>
</feature>
<dbReference type="FunFam" id="3.40.50.1010:FF:000016">
    <property type="entry name" value="Flap endonuclease 1"/>
    <property type="match status" value="1"/>
</dbReference>
<dbReference type="InterPro" id="IPR023426">
    <property type="entry name" value="Flap_endonuc"/>
</dbReference>
<evidence type="ECO:0000256" key="1">
    <source>
        <dbReference type="ARBA" id="ARBA00022705"/>
    </source>
</evidence>
<dbReference type="RefSeq" id="WP_110270211.1">
    <property type="nucleotide sequence ID" value="NZ_CP029289.2"/>
</dbReference>
<keyword evidence="5 11" id="KW-0227">DNA damage</keyword>
<evidence type="ECO:0000256" key="6">
    <source>
        <dbReference type="ARBA" id="ARBA00022801"/>
    </source>
</evidence>
<dbReference type="Pfam" id="PF00752">
    <property type="entry name" value="XPG_N"/>
    <property type="match status" value="1"/>
</dbReference>
<evidence type="ECO:0000256" key="5">
    <source>
        <dbReference type="ARBA" id="ARBA00022763"/>
    </source>
</evidence>
<feature type="domain" description="XPG-I" evidence="14">
    <location>
        <begin position="142"/>
        <end position="223"/>
    </location>
</feature>
<dbReference type="KEGG" id="abri:DFR85_06700"/>
<evidence type="ECO:0000256" key="10">
    <source>
        <dbReference type="ARBA" id="ARBA00024702"/>
    </source>
</evidence>
<keyword evidence="2 11" id="KW-0540">Nuclease</keyword>
<dbReference type="EMBL" id="CP029289">
    <property type="protein sequence ID" value="AWR94330.1"/>
    <property type="molecule type" value="Genomic_DNA"/>
</dbReference>